<sequence>MHEHLTPQDLFKHLQEYIDLKWIAGKNNARRPIKRALHLNQQSTLIGHLNLIHSNRIQVIGKKESHYLNKLSQQNKRSTEEIFSRRTAAIVFSNGQTIPDEIVQIANEKQTPLFQSDLSSGDLIDAVRFYISDLLAEKITLHGVFMEVMGSGVLITGESSIGKSELALELITRGHRLIADDAPVFTRIGPNLLNGTCPDVLKNFMEVRGLGVLDIRAMYGENAIKQKKHLRLVIRLEHMSLENQQQLDRLYGSRVTRTILDVPVTELKLPVASGRNLAVMVEAAVRNHILIENGHNASDEFIQRQQQLMNTPSQSNE</sequence>
<comment type="similarity">
    <text evidence="3">Belongs to the HPrK/P family.</text>
</comment>
<dbReference type="GO" id="GO:0000155">
    <property type="term" value="F:phosphorelay sensor kinase activity"/>
    <property type="evidence" value="ECO:0007669"/>
    <property type="project" value="InterPro"/>
</dbReference>
<evidence type="ECO:0000256" key="11">
    <source>
        <dbReference type="ARBA" id="ARBA00023268"/>
    </source>
</evidence>
<evidence type="ECO:0000256" key="5">
    <source>
        <dbReference type="ARBA" id="ARBA00022679"/>
    </source>
</evidence>
<evidence type="ECO:0000259" key="14">
    <source>
        <dbReference type="Pfam" id="PF07475"/>
    </source>
</evidence>
<dbReference type="NCBIfam" id="TIGR00679">
    <property type="entry name" value="hpr-ser"/>
    <property type="match status" value="1"/>
</dbReference>
<keyword evidence="7" id="KW-0547">Nucleotide-binding</keyword>
<evidence type="ECO:0000256" key="7">
    <source>
        <dbReference type="ARBA" id="ARBA00022741"/>
    </source>
</evidence>
<reference evidence="15" key="1">
    <citation type="submission" date="2018-06" db="EMBL/GenBank/DDBJ databases">
        <authorList>
            <person name="Zhirakovskaya E."/>
        </authorList>
    </citation>
    <scope>NUCLEOTIDE SEQUENCE</scope>
</reference>
<keyword evidence="4" id="KW-0723">Serine/threonine-protein kinase</keyword>
<feature type="domain" description="HPr kinase/phosphorylase C-terminal" evidence="14">
    <location>
        <begin position="135"/>
        <end position="305"/>
    </location>
</feature>
<name>A0A3B0WYB3_9ZZZZ</name>
<evidence type="ECO:0000256" key="1">
    <source>
        <dbReference type="ARBA" id="ARBA00001120"/>
    </source>
</evidence>
<dbReference type="Pfam" id="PF02603">
    <property type="entry name" value="Hpr_kinase_N"/>
    <property type="match status" value="1"/>
</dbReference>
<keyword evidence="9" id="KW-0067">ATP-binding</keyword>
<organism evidence="15">
    <name type="scientific">hydrothermal vent metagenome</name>
    <dbReference type="NCBI Taxonomy" id="652676"/>
    <lineage>
        <taxon>unclassified sequences</taxon>
        <taxon>metagenomes</taxon>
        <taxon>ecological metagenomes</taxon>
    </lineage>
</organism>
<dbReference type="InterPro" id="IPR011104">
    <property type="entry name" value="Hpr_kin/Pase_C"/>
</dbReference>
<evidence type="ECO:0000256" key="10">
    <source>
        <dbReference type="ARBA" id="ARBA00022842"/>
    </source>
</evidence>
<dbReference type="PANTHER" id="PTHR30305:SF1">
    <property type="entry name" value="HPR KINASE_PHOSPHORYLASE"/>
    <property type="match status" value="1"/>
</dbReference>
<dbReference type="FunFam" id="3.40.50.300:FF:000174">
    <property type="entry name" value="HPr kinase/phosphorylase"/>
    <property type="match status" value="1"/>
</dbReference>
<proteinExistence type="inferred from homology"/>
<dbReference type="PANTHER" id="PTHR30305">
    <property type="entry name" value="PROTEIN YJDM-RELATED"/>
    <property type="match status" value="1"/>
</dbReference>
<comment type="catalytic activity">
    <reaction evidence="1">
        <text>[HPr protein]-L-serine + ATP = [HPr protein]-O-phospho-L-serine + ADP + H(+)</text>
        <dbReference type="Rhea" id="RHEA:46600"/>
        <dbReference type="Rhea" id="RHEA-COMP:11602"/>
        <dbReference type="Rhea" id="RHEA-COMP:11603"/>
        <dbReference type="ChEBI" id="CHEBI:15378"/>
        <dbReference type="ChEBI" id="CHEBI:29999"/>
        <dbReference type="ChEBI" id="CHEBI:30616"/>
        <dbReference type="ChEBI" id="CHEBI:83421"/>
        <dbReference type="ChEBI" id="CHEBI:456216"/>
    </reaction>
</comment>
<keyword evidence="11" id="KW-0511">Multifunctional enzyme</keyword>
<dbReference type="GO" id="GO:0006109">
    <property type="term" value="P:regulation of carbohydrate metabolic process"/>
    <property type="evidence" value="ECO:0007669"/>
    <property type="project" value="InterPro"/>
</dbReference>
<dbReference type="InterPro" id="IPR027417">
    <property type="entry name" value="P-loop_NTPase"/>
</dbReference>
<dbReference type="Gene3D" id="3.40.50.300">
    <property type="entry name" value="P-loop containing nucleotide triphosphate hydrolases"/>
    <property type="match status" value="1"/>
</dbReference>
<evidence type="ECO:0000256" key="6">
    <source>
        <dbReference type="ARBA" id="ARBA00022723"/>
    </source>
</evidence>
<dbReference type="HAMAP" id="MF_01249">
    <property type="entry name" value="HPr_kinase"/>
    <property type="match status" value="1"/>
</dbReference>
<evidence type="ECO:0000256" key="3">
    <source>
        <dbReference type="ARBA" id="ARBA00006883"/>
    </source>
</evidence>
<dbReference type="Pfam" id="PF07475">
    <property type="entry name" value="Hpr_kinase_C"/>
    <property type="match status" value="1"/>
</dbReference>
<evidence type="ECO:0000256" key="8">
    <source>
        <dbReference type="ARBA" id="ARBA00022777"/>
    </source>
</evidence>
<dbReference type="SUPFAM" id="SSF53795">
    <property type="entry name" value="PEP carboxykinase-like"/>
    <property type="match status" value="1"/>
</dbReference>
<keyword evidence="8 15" id="KW-0418">Kinase</keyword>
<protein>
    <submittedName>
        <fullName evidence="15">HPr kinase/phosphorylase</fullName>
    </submittedName>
</protein>
<keyword evidence="5" id="KW-0808">Transferase</keyword>
<dbReference type="GO" id="GO:0046872">
    <property type="term" value="F:metal ion binding"/>
    <property type="evidence" value="ECO:0007669"/>
    <property type="project" value="UniProtKB-KW"/>
</dbReference>
<comment type="catalytic activity">
    <reaction evidence="12">
        <text>[HPr protein]-O-phospho-L-serine + phosphate + H(+) = [HPr protein]-L-serine + diphosphate</text>
        <dbReference type="Rhea" id="RHEA:46604"/>
        <dbReference type="Rhea" id="RHEA-COMP:11602"/>
        <dbReference type="Rhea" id="RHEA-COMP:11603"/>
        <dbReference type="ChEBI" id="CHEBI:15378"/>
        <dbReference type="ChEBI" id="CHEBI:29999"/>
        <dbReference type="ChEBI" id="CHEBI:33019"/>
        <dbReference type="ChEBI" id="CHEBI:43474"/>
        <dbReference type="ChEBI" id="CHEBI:83421"/>
    </reaction>
</comment>
<dbReference type="InterPro" id="IPR011126">
    <property type="entry name" value="Hpr_kin/Pase_Hpr_N"/>
</dbReference>
<accession>A0A3B0WYB3</accession>
<dbReference type="InterPro" id="IPR003755">
    <property type="entry name" value="HPr(Ser)_kin/Pase"/>
</dbReference>
<evidence type="ECO:0000256" key="2">
    <source>
        <dbReference type="ARBA" id="ARBA00001946"/>
    </source>
</evidence>
<evidence type="ECO:0000313" key="15">
    <source>
        <dbReference type="EMBL" id="VAW61015.1"/>
    </source>
</evidence>
<dbReference type="CDD" id="cd01918">
    <property type="entry name" value="HprK_C"/>
    <property type="match status" value="1"/>
</dbReference>
<keyword evidence="10" id="KW-0460">Magnesium</keyword>
<dbReference type="GO" id="GO:0004674">
    <property type="term" value="F:protein serine/threonine kinase activity"/>
    <property type="evidence" value="ECO:0007669"/>
    <property type="project" value="UniProtKB-KW"/>
</dbReference>
<dbReference type="InterPro" id="IPR028979">
    <property type="entry name" value="Ser_kin/Pase_Hpr-like_N_sf"/>
</dbReference>
<dbReference type="AlphaFoldDB" id="A0A3B0WYB3"/>
<dbReference type="SUPFAM" id="SSF75138">
    <property type="entry name" value="HprK N-terminal domain-like"/>
    <property type="match status" value="1"/>
</dbReference>
<dbReference type="GO" id="GO:0005524">
    <property type="term" value="F:ATP binding"/>
    <property type="evidence" value="ECO:0007669"/>
    <property type="project" value="UniProtKB-KW"/>
</dbReference>
<dbReference type="Gene3D" id="3.40.1390.20">
    <property type="entry name" value="HprK N-terminal domain-like"/>
    <property type="match status" value="1"/>
</dbReference>
<gene>
    <name evidence="15" type="ORF">MNBD_GAMMA09-450</name>
</gene>
<keyword evidence="6" id="KW-0479">Metal-binding</keyword>
<comment type="cofactor">
    <cofactor evidence="2">
        <name>Mg(2+)</name>
        <dbReference type="ChEBI" id="CHEBI:18420"/>
    </cofactor>
</comment>
<evidence type="ECO:0000259" key="13">
    <source>
        <dbReference type="Pfam" id="PF02603"/>
    </source>
</evidence>
<dbReference type="EMBL" id="UOFI01000007">
    <property type="protein sequence ID" value="VAW61015.1"/>
    <property type="molecule type" value="Genomic_DNA"/>
</dbReference>
<evidence type="ECO:0000256" key="12">
    <source>
        <dbReference type="ARBA" id="ARBA00047657"/>
    </source>
</evidence>
<evidence type="ECO:0000256" key="9">
    <source>
        <dbReference type="ARBA" id="ARBA00022840"/>
    </source>
</evidence>
<evidence type="ECO:0000256" key="4">
    <source>
        <dbReference type="ARBA" id="ARBA00022527"/>
    </source>
</evidence>
<feature type="domain" description="HPr(Ser) kinase/phosphorylase N-terminal" evidence="13">
    <location>
        <begin position="9"/>
        <end position="130"/>
    </location>
</feature>